<dbReference type="OrthoDB" id="20282at2759"/>
<evidence type="ECO:0000256" key="1">
    <source>
        <dbReference type="SAM" id="MobiDB-lite"/>
    </source>
</evidence>
<gene>
    <name evidence="3" type="ORF">E8E13_003129</name>
</gene>
<dbReference type="AlphaFoldDB" id="A0A9P4T6V7"/>
<protein>
    <recommendedName>
        <fullName evidence="2">G-patch domain-containing protein</fullName>
    </recommendedName>
</protein>
<sequence>MAPTTMPRRDEISKEEDSRYDDDDISTEPFTNHTAYGRRLWQKPIAFIPAAPEAKPAPSNVGEGQSMAQKYWAIVFPNGQPAPASNAYPLCGVCNKPVNLDDEDSERTHYLSGAHQAALPRAPIPSAIDRTRMGLKYMQSYGWDVDARKGLGAEGKGILFPLVPKEKRDKFGLGIDKKAEERRKMLVTGRAAAQPGEIKLDAGKIQKLAKVEKKKHDKLQKMFYGNDDVEKYLGELDQ</sequence>
<feature type="compositionally biased region" description="Basic and acidic residues" evidence="1">
    <location>
        <begin position="7"/>
        <end position="17"/>
    </location>
</feature>
<name>A0A9P4T6V7_CURKU</name>
<reference evidence="3" key="1">
    <citation type="submission" date="2019-04" db="EMBL/GenBank/DDBJ databases">
        <title>Sequencing of skin fungus with MAO and IRED activity.</title>
        <authorList>
            <person name="Marsaioli A.J."/>
            <person name="Bonatto J.M.C."/>
            <person name="Reis Junior O."/>
        </authorList>
    </citation>
    <scope>NUCLEOTIDE SEQUENCE</scope>
    <source>
        <strain evidence="3">30M1</strain>
    </source>
</reference>
<organism evidence="3 4">
    <name type="scientific">Curvularia kusanoi</name>
    <name type="common">Cochliobolus kusanoi</name>
    <dbReference type="NCBI Taxonomy" id="90978"/>
    <lineage>
        <taxon>Eukaryota</taxon>
        <taxon>Fungi</taxon>
        <taxon>Dikarya</taxon>
        <taxon>Ascomycota</taxon>
        <taxon>Pezizomycotina</taxon>
        <taxon>Dothideomycetes</taxon>
        <taxon>Pleosporomycetidae</taxon>
        <taxon>Pleosporales</taxon>
        <taxon>Pleosporineae</taxon>
        <taxon>Pleosporaceae</taxon>
        <taxon>Curvularia</taxon>
    </lineage>
</organism>
<accession>A0A9P4T6V7</accession>
<feature type="domain" description="G-patch" evidence="2">
    <location>
        <begin position="130"/>
        <end position="178"/>
    </location>
</feature>
<dbReference type="PANTHER" id="PTHR20923">
    <property type="entry name" value="BAT4 PROTEIN-RELATED"/>
    <property type="match status" value="1"/>
</dbReference>
<dbReference type="SMART" id="SM00443">
    <property type="entry name" value="G_patch"/>
    <property type="match status" value="1"/>
</dbReference>
<dbReference type="PANTHER" id="PTHR20923:SF1">
    <property type="entry name" value="G PATCH DOMAIN AND ANKYRIN REPEAT-CONTAINING PROTEIN 1"/>
    <property type="match status" value="1"/>
</dbReference>
<comment type="caution">
    <text evidence="3">The sequence shown here is derived from an EMBL/GenBank/DDBJ whole genome shotgun (WGS) entry which is preliminary data.</text>
</comment>
<dbReference type="PROSITE" id="PS50174">
    <property type="entry name" value="G_PATCH"/>
    <property type="match status" value="1"/>
</dbReference>
<evidence type="ECO:0000259" key="2">
    <source>
        <dbReference type="PROSITE" id="PS50174"/>
    </source>
</evidence>
<keyword evidence="4" id="KW-1185">Reference proteome</keyword>
<evidence type="ECO:0000313" key="4">
    <source>
        <dbReference type="Proteomes" id="UP000801428"/>
    </source>
</evidence>
<evidence type="ECO:0000313" key="3">
    <source>
        <dbReference type="EMBL" id="KAF2995850.1"/>
    </source>
</evidence>
<dbReference type="InterPro" id="IPR000467">
    <property type="entry name" value="G_patch_dom"/>
</dbReference>
<dbReference type="InterPro" id="IPR039146">
    <property type="entry name" value="GPANK1"/>
</dbReference>
<dbReference type="EMBL" id="SWKU01000030">
    <property type="protein sequence ID" value="KAF2995850.1"/>
    <property type="molecule type" value="Genomic_DNA"/>
</dbReference>
<dbReference type="Proteomes" id="UP000801428">
    <property type="component" value="Unassembled WGS sequence"/>
</dbReference>
<feature type="region of interest" description="Disordered" evidence="1">
    <location>
        <begin position="1"/>
        <end position="33"/>
    </location>
</feature>
<proteinExistence type="predicted"/>
<dbReference type="Pfam" id="PF01585">
    <property type="entry name" value="G-patch"/>
    <property type="match status" value="1"/>
</dbReference>
<dbReference type="GO" id="GO:0003676">
    <property type="term" value="F:nucleic acid binding"/>
    <property type="evidence" value="ECO:0007669"/>
    <property type="project" value="InterPro"/>
</dbReference>